<organism evidence="2 3">
    <name type="scientific">Popillia japonica</name>
    <name type="common">Japanese beetle</name>
    <dbReference type="NCBI Taxonomy" id="7064"/>
    <lineage>
        <taxon>Eukaryota</taxon>
        <taxon>Metazoa</taxon>
        <taxon>Ecdysozoa</taxon>
        <taxon>Arthropoda</taxon>
        <taxon>Hexapoda</taxon>
        <taxon>Insecta</taxon>
        <taxon>Pterygota</taxon>
        <taxon>Neoptera</taxon>
        <taxon>Endopterygota</taxon>
        <taxon>Coleoptera</taxon>
        <taxon>Polyphaga</taxon>
        <taxon>Scarabaeiformia</taxon>
        <taxon>Scarabaeidae</taxon>
        <taxon>Rutelinae</taxon>
        <taxon>Popillia</taxon>
    </lineage>
</organism>
<keyword evidence="1" id="KW-0812">Transmembrane</keyword>
<keyword evidence="3" id="KW-1185">Reference proteome</keyword>
<feature type="transmembrane region" description="Helical" evidence="1">
    <location>
        <begin position="92"/>
        <end position="115"/>
    </location>
</feature>
<proteinExistence type="predicted"/>
<reference evidence="2 3" key="1">
    <citation type="journal article" date="2024" name="BMC Genomics">
        <title>De novo assembly and annotation of Popillia japonica's genome with initial clues to its potential as an invasive pest.</title>
        <authorList>
            <person name="Cucini C."/>
            <person name="Boschi S."/>
            <person name="Funari R."/>
            <person name="Cardaioli E."/>
            <person name="Iannotti N."/>
            <person name="Marturano G."/>
            <person name="Paoli F."/>
            <person name="Bruttini M."/>
            <person name="Carapelli A."/>
            <person name="Frati F."/>
            <person name="Nardi F."/>
        </authorList>
    </citation>
    <scope>NUCLEOTIDE SEQUENCE [LARGE SCALE GENOMIC DNA]</scope>
    <source>
        <strain evidence="2">DMR45628</strain>
    </source>
</reference>
<gene>
    <name evidence="2" type="ORF">QE152_g27642</name>
</gene>
<name>A0AAW1JTS4_POPJA</name>
<evidence type="ECO:0000313" key="2">
    <source>
        <dbReference type="EMBL" id="KAK9707755.1"/>
    </source>
</evidence>
<dbReference type="Proteomes" id="UP001458880">
    <property type="component" value="Unassembled WGS sequence"/>
</dbReference>
<keyword evidence="1" id="KW-0472">Membrane</keyword>
<accession>A0AAW1JTS4</accession>
<sequence>MDPYEYNKKNNVMDPYEELTDDEDFLELVEHVRHPRAERVFRERINHYNKWDDVEFKRFRLSKNVVRHIEDEIGDTISSKTMRSQALTTSEMMFITLRFLATGCFLQVVGDFWWFDKFLHLSC</sequence>
<protein>
    <submittedName>
        <fullName evidence="2">Uncharacterized protein</fullName>
    </submittedName>
</protein>
<evidence type="ECO:0000313" key="3">
    <source>
        <dbReference type="Proteomes" id="UP001458880"/>
    </source>
</evidence>
<keyword evidence="1" id="KW-1133">Transmembrane helix</keyword>
<comment type="caution">
    <text evidence="2">The sequence shown here is derived from an EMBL/GenBank/DDBJ whole genome shotgun (WGS) entry which is preliminary data.</text>
</comment>
<evidence type="ECO:0000256" key="1">
    <source>
        <dbReference type="SAM" id="Phobius"/>
    </source>
</evidence>
<dbReference type="AlphaFoldDB" id="A0AAW1JTS4"/>
<dbReference type="EMBL" id="JASPKY010000343">
    <property type="protein sequence ID" value="KAK9707755.1"/>
    <property type="molecule type" value="Genomic_DNA"/>
</dbReference>